<evidence type="ECO:0000259" key="2">
    <source>
        <dbReference type="PROSITE" id="PS51393"/>
    </source>
</evidence>
<reference evidence="4" key="1">
    <citation type="journal article" date="2013" name="Science">
        <title>Comparative analysis of bat genomes provides insight into the evolution of flight and immunity.</title>
        <authorList>
            <person name="Zhang G."/>
            <person name="Cowled C."/>
            <person name="Shi Z."/>
            <person name="Huang Z."/>
            <person name="Bishop-Lilly K.A."/>
            <person name="Fang X."/>
            <person name="Wynne J.W."/>
            <person name="Xiong Z."/>
            <person name="Baker M.L."/>
            <person name="Zhao W."/>
            <person name="Tachedjian M."/>
            <person name="Zhu Y."/>
            <person name="Zhou P."/>
            <person name="Jiang X."/>
            <person name="Ng J."/>
            <person name="Yang L."/>
            <person name="Wu L."/>
            <person name="Xiao J."/>
            <person name="Feng Y."/>
            <person name="Chen Y."/>
            <person name="Sun X."/>
            <person name="Zhang Y."/>
            <person name="Marsh G.A."/>
            <person name="Crameri G."/>
            <person name="Broder C.C."/>
            <person name="Frey K.G."/>
            <person name="Wang L.F."/>
            <person name="Wang J."/>
        </authorList>
    </citation>
    <scope>NUCLEOTIDE SEQUENCE [LARGE SCALE GENOMIC DNA]</scope>
</reference>
<feature type="chain" id="PRO_5003968579" evidence="1">
    <location>
        <begin position="22"/>
        <end position="99"/>
    </location>
</feature>
<name>L5JWR2_PTEAL</name>
<dbReference type="PROSITE" id="PS51393">
    <property type="entry name" value="LIPOXYGENASE_3"/>
    <property type="match status" value="1"/>
</dbReference>
<dbReference type="InParanoid" id="L5JWR2"/>
<dbReference type="InterPro" id="IPR036226">
    <property type="entry name" value="LipOase_C_sf"/>
</dbReference>
<feature type="domain" description="Lipoxygenase" evidence="2">
    <location>
        <begin position="1"/>
        <end position="99"/>
    </location>
</feature>
<dbReference type="EMBL" id="KB031076">
    <property type="protein sequence ID" value="ELK03775.1"/>
    <property type="molecule type" value="Genomic_DNA"/>
</dbReference>
<dbReference type="STRING" id="9402.L5JWR2"/>
<dbReference type="GO" id="GO:0016702">
    <property type="term" value="F:oxidoreductase activity, acting on single donors with incorporation of molecular oxygen, incorporation of two atoms of oxygen"/>
    <property type="evidence" value="ECO:0007669"/>
    <property type="project" value="InterPro"/>
</dbReference>
<proteinExistence type="predicted"/>
<dbReference type="GO" id="GO:0046872">
    <property type="term" value="F:metal ion binding"/>
    <property type="evidence" value="ECO:0007669"/>
    <property type="project" value="InterPro"/>
</dbReference>
<protein>
    <submittedName>
        <fullName evidence="3">Arachidonate 12-lipoxygenase, 12S-type</fullName>
    </submittedName>
</protein>
<dbReference type="Gene3D" id="1.20.245.10">
    <property type="entry name" value="Lipoxygenase-1, Domain 5"/>
    <property type="match status" value="2"/>
</dbReference>
<keyword evidence="4" id="KW-1185">Reference proteome</keyword>
<organism evidence="3 4">
    <name type="scientific">Pteropus alecto</name>
    <name type="common">Black flying fox</name>
    <dbReference type="NCBI Taxonomy" id="9402"/>
    <lineage>
        <taxon>Eukaryota</taxon>
        <taxon>Metazoa</taxon>
        <taxon>Chordata</taxon>
        <taxon>Craniata</taxon>
        <taxon>Vertebrata</taxon>
        <taxon>Euteleostomi</taxon>
        <taxon>Mammalia</taxon>
        <taxon>Eutheria</taxon>
        <taxon>Laurasiatheria</taxon>
        <taxon>Chiroptera</taxon>
        <taxon>Yinpterochiroptera</taxon>
        <taxon>Pteropodoidea</taxon>
        <taxon>Pteropodidae</taxon>
        <taxon>Pteropodinae</taxon>
        <taxon>Pteropus</taxon>
    </lineage>
</organism>
<accession>L5JWR2</accession>
<dbReference type="SUPFAM" id="SSF48484">
    <property type="entry name" value="Lipoxigenase"/>
    <property type="match status" value="2"/>
</dbReference>
<evidence type="ECO:0000256" key="1">
    <source>
        <dbReference type="SAM" id="SignalP"/>
    </source>
</evidence>
<dbReference type="AlphaFoldDB" id="L5JWR2"/>
<keyword evidence="1" id="KW-0732">Signal</keyword>
<evidence type="ECO:0000313" key="4">
    <source>
        <dbReference type="Proteomes" id="UP000010552"/>
    </source>
</evidence>
<evidence type="ECO:0000313" key="3">
    <source>
        <dbReference type="EMBL" id="ELK03775.1"/>
    </source>
</evidence>
<gene>
    <name evidence="3" type="ORF">PAL_GLEAN10010146</name>
</gene>
<sequence length="99" mass="11601">MVFINHPLIFIKLLIPHICLTMKINTLAQTQLISDEDIFNKVPLGHYKEDFSGPKPKVVLKQFQIDLDNVEREIVSWNEQFELPYEYLKPSCIENSIAR</sequence>
<dbReference type="Proteomes" id="UP000010552">
    <property type="component" value="Unassembled WGS sequence"/>
</dbReference>
<dbReference type="InterPro" id="IPR013819">
    <property type="entry name" value="LipOase_C"/>
</dbReference>
<feature type="signal peptide" evidence="1">
    <location>
        <begin position="1"/>
        <end position="21"/>
    </location>
</feature>